<evidence type="ECO:0000256" key="1">
    <source>
        <dbReference type="SAM" id="MobiDB-lite"/>
    </source>
</evidence>
<comment type="caution">
    <text evidence="2">The sequence shown here is derived from an EMBL/GenBank/DDBJ whole genome shotgun (WGS) entry which is preliminary data.</text>
</comment>
<dbReference type="Proteomes" id="UP000020681">
    <property type="component" value="Unassembled WGS sequence"/>
</dbReference>
<accession>A0ABP3ARA7</accession>
<organism evidence="2 3">
    <name type="scientific">Mycobacterium ulcerans str. Harvey</name>
    <dbReference type="NCBI Taxonomy" id="1299332"/>
    <lineage>
        <taxon>Bacteria</taxon>
        <taxon>Bacillati</taxon>
        <taxon>Actinomycetota</taxon>
        <taxon>Actinomycetes</taxon>
        <taxon>Mycobacteriales</taxon>
        <taxon>Mycobacteriaceae</taxon>
        <taxon>Mycobacterium</taxon>
        <taxon>Mycobacterium ulcerans group</taxon>
    </lineage>
</organism>
<proteinExistence type="predicted"/>
<name>A0ABP3ARA7_MYCUL</name>
<gene>
    <name evidence="2" type="ORF">I551_1029</name>
</gene>
<sequence length="90" mass="9848">MSAGLLVAKRMPQHSGRVEVSALVQQCIFGRREHAGDHSVAQDPALGESPNRVESHPRQRFSVPDHVADHGDERDRVLAEVDDRVGGSTE</sequence>
<evidence type="ECO:0000313" key="3">
    <source>
        <dbReference type="Proteomes" id="UP000020681"/>
    </source>
</evidence>
<feature type="region of interest" description="Disordered" evidence="1">
    <location>
        <begin position="34"/>
        <end position="90"/>
    </location>
</feature>
<dbReference type="EMBL" id="JAOL01000077">
    <property type="protein sequence ID" value="EUA92430.1"/>
    <property type="molecule type" value="Genomic_DNA"/>
</dbReference>
<protein>
    <submittedName>
        <fullName evidence="2">Uncharacterized protein</fullName>
    </submittedName>
</protein>
<reference evidence="2 3" key="1">
    <citation type="submission" date="2014-01" db="EMBL/GenBank/DDBJ databases">
        <authorList>
            <person name="Dobos K."/>
            <person name="Lenaerts A."/>
            <person name="Ordway D."/>
            <person name="DeGroote M.A."/>
            <person name="Parker T."/>
            <person name="Sizemore C."/>
            <person name="Tallon L.J."/>
            <person name="Sadzewicz L.K."/>
            <person name="Sengamalay N."/>
            <person name="Fraser C.M."/>
            <person name="Hine E."/>
            <person name="Shefchek K.A."/>
            <person name="Das S.P."/>
            <person name="Tettelin H."/>
        </authorList>
    </citation>
    <scope>NUCLEOTIDE SEQUENCE [LARGE SCALE GENOMIC DNA]</scope>
    <source>
        <strain evidence="2 3">Harvey</strain>
    </source>
</reference>
<keyword evidence="3" id="KW-1185">Reference proteome</keyword>
<feature type="compositionally biased region" description="Basic and acidic residues" evidence="1">
    <location>
        <begin position="66"/>
        <end position="90"/>
    </location>
</feature>
<evidence type="ECO:0000313" key="2">
    <source>
        <dbReference type="EMBL" id="EUA92430.1"/>
    </source>
</evidence>